<gene>
    <name evidence="3" type="ORF">HL41_00470</name>
</gene>
<name>A0A075WSP1_9BACT</name>
<dbReference type="KEGG" id="tcm:HL41_00470"/>
<dbReference type="STRING" id="289377.HL41_00470"/>
<dbReference type="Gene3D" id="3.90.25.10">
    <property type="entry name" value="UDP-galactose 4-epimerase, domain 1"/>
    <property type="match status" value="1"/>
</dbReference>
<keyword evidence="4" id="KW-1185">Reference proteome</keyword>
<feature type="domain" description="NAD-dependent epimerase/dehydratase" evidence="2">
    <location>
        <begin position="5"/>
        <end position="243"/>
    </location>
</feature>
<dbReference type="InterPro" id="IPR036291">
    <property type="entry name" value="NAD(P)-bd_dom_sf"/>
</dbReference>
<evidence type="ECO:0000256" key="1">
    <source>
        <dbReference type="ARBA" id="ARBA00023027"/>
    </source>
</evidence>
<dbReference type="Proteomes" id="UP000028481">
    <property type="component" value="Chromosome"/>
</dbReference>
<dbReference type="PRINTS" id="PR01713">
    <property type="entry name" value="NUCEPIMERASE"/>
</dbReference>
<dbReference type="PaxDb" id="289377-HL41_00470"/>
<organism evidence="3 4">
    <name type="scientific">Thermodesulfobacterium commune DSM 2178</name>
    <dbReference type="NCBI Taxonomy" id="289377"/>
    <lineage>
        <taxon>Bacteria</taxon>
        <taxon>Pseudomonadati</taxon>
        <taxon>Thermodesulfobacteriota</taxon>
        <taxon>Thermodesulfobacteria</taxon>
        <taxon>Thermodesulfobacteriales</taxon>
        <taxon>Thermodesulfobacteriaceae</taxon>
        <taxon>Thermodesulfobacterium</taxon>
    </lineage>
</organism>
<accession>A0A075WSP1</accession>
<dbReference type="EMBL" id="CP008796">
    <property type="protein sequence ID" value="AIH03428.1"/>
    <property type="molecule type" value="Genomic_DNA"/>
</dbReference>
<dbReference type="SUPFAM" id="SSF51735">
    <property type="entry name" value="NAD(P)-binding Rossmann-fold domains"/>
    <property type="match status" value="1"/>
</dbReference>
<dbReference type="RefSeq" id="WP_038063102.1">
    <property type="nucleotide sequence ID" value="NZ_CP008796.1"/>
</dbReference>
<evidence type="ECO:0000313" key="4">
    <source>
        <dbReference type="Proteomes" id="UP000028481"/>
    </source>
</evidence>
<evidence type="ECO:0000313" key="3">
    <source>
        <dbReference type="EMBL" id="AIH03428.1"/>
    </source>
</evidence>
<sequence>MGYYLVTGAAGFIGWRVSEFLLRDGEKVLGVDNLNAAYDVKLKEWRLSQLKRFDTFKFYKLDLANFEAVRLLFENYQIKAVIHLAARAGVRASLIDPWAYVESNVKATLNLLEAMKDFQVNKMVLASTSSLYAGLNPPFDEELKVNKPLSPYAATKGSAELLAYTYHHLYGLDITVTRYFTVYGPAGRPDMSIFRFIKWIYEEKPIVVYGDGTQARDFTYIDDIAKGTLLALKPLGYEIINLGGGRNPISINQIISLLEGLLGKKAKVEYRPFHKADMKVTWAEIGKAKRLLGWEPEVSIEEGLKRTVDWSIENIELVKAVNLETE</sequence>
<dbReference type="AlphaFoldDB" id="A0A075WSP1"/>
<dbReference type="OrthoDB" id="9801785at2"/>
<protein>
    <submittedName>
        <fullName evidence="3">Nucleotide sugar epimerase</fullName>
    </submittedName>
</protein>
<dbReference type="eggNOG" id="COG0451">
    <property type="taxonomic scope" value="Bacteria"/>
</dbReference>
<dbReference type="Pfam" id="PF01370">
    <property type="entry name" value="Epimerase"/>
    <property type="match status" value="1"/>
</dbReference>
<dbReference type="Gene3D" id="3.40.50.720">
    <property type="entry name" value="NAD(P)-binding Rossmann-like Domain"/>
    <property type="match status" value="1"/>
</dbReference>
<proteinExistence type="predicted"/>
<evidence type="ECO:0000259" key="2">
    <source>
        <dbReference type="Pfam" id="PF01370"/>
    </source>
</evidence>
<dbReference type="PANTHER" id="PTHR43574">
    <property type="entry name" value="EPIMERASE-RELATED"/>
    <property type="match status" value="1"/>
</dbReference>
<reference evidence="3 4" key="1">
    <citation type="journal article" date="2015" name="Genome Announc.">
        <title>Genome Sequence of a Sulfate-Reducing Thermophilic Bacterium, Thermodesulfobacterium commune DSM 2178T (Phylum Thermodesulfobacteria).</title>
        <authorList>
            <person name="Bhatnagar S."/>
            <person name="Badger J.H."/>
            <person name="Madupu R."/>
            <person name="Khouri H.M."/>
            <person name="O'Connor E.M."/>
            <person name="Robb F.T."/>
            <person name="Ward N.L."/>
            <person name="Eisen J.A."/>
        </authorList>
    </citation>
    <scope>NUCLEOTIDE SEQUENCE [LARGE SCALE GENOMIC DNA]</scope>
    <source>
        <strain evidence="3 4">DSM 2178</strain>
    </source>
</reference>
<keyword evidence="1" id="KW-0520">NAD</keyword>
<dbReference type="InterPro" id="IPR001509">
    <property type="entry name" value="Epimerase_deHydtase"/>
</dbReference>
<dbReference type="HOGENOM" id="CLU_007383_1_7_0"/>